<dbReference type="PANTHER" id="PTHR22298">
    <property type="entry name" value="ENDO-1,4-BETA-GLUCANASE"/>
    <property type="match status" value="1"/>
</dbReference>
<dbReference type="OrthoDB" id="10257085at2759"/>
<evidence type="ECO:0000256" key="8">
    <source>
        <dbReference type="PROSITE-ProRule" id="PRU10060"/>
    </source>
</evidence>
<sequence length="482" mass="54088">MQQHQLQLQDDTEVINLPNSTDKYARHLGLAILFYESQRSGKLPVSQRILWRKPAHLSDGWQIGRNLSGGYYDAGDFIKFGLPAAYTASLLGWAAVDYAAGLRSANEWSNNLAAIRWATDYFIACHVKPNEFVVQVGDPKVDHQYWGSPEDMPPSMARPVYVASPKYPGSEPAAETAAAMAAASIAFAASDPRYSATLVRHAEQLYRLARQHVGLYQKGIARQARHGMQGVKDCYESSGYDDELAWAALWLYRATKKPGYLRESEAHFARALRKSGDLSGSFLSWDDKAPAVAMLLARHTGKRRYLQLAQRYTQWAERVAPRTPGGLIWVKGGSEWGSTSVAMSTAFLCAYYDDYRPFVMHLSRSPSLEKFVKQQIDYVIGENPARRSYIVGADRSSPQRAHHAAAQGVPKGEGWRNYTSMTPNRHVLYGALVGGPDRHDMFIDRRDDYRHNEPALDYNAPLVLLLARMNAVKHRRSSHRLA</sequence>
<dbReference type="Proteomes" id="UP000278143">
    <property type="component" value="Unassembled WGS sequence"/>
</dbReference>
<dbReference type="Pfam" id="PF00759">
    <property type="entry name" value="Glyco_hydro_9"/>
    <property type="match status" value="1"/>
</dbReference>
<evidence type="ECO:0000259" key="11">
    <source>
        <dbReference type="Pfam" id="PF00759"/>
    </source>
</evidence>
<keyword evidence="6 8" id="KW-0326">Glycosidase</keyword>
<evidence type="ECO:0000313" key="12">
    <source>
        <dbReference type="EMBL" id="RKP25141.1"/>
    </source>
</evidence>
<protein>
    <recommendedName>
        <fullName evidence="9">Endoglucanase</fullName>
        <ecNumber evidence="9">3.2.1.4</ecNumber>
    </recommendedName>
</protein>
<keyword evidence="7 8" id="KW-0624">Polysaccharide degradation</keyword>
<dbReference type="InterPro" id="IPR008928">
    <property type="entry name" value="6-hairpin_glycosidase_sf"/>
</dbReference>
<dbReference type="InterPro" id="IPR012341">
    <property type="entry name" value="6hp_glycosidase-like_sf"/>
</dbReference>
<evidence type="ECO:0000256" key="10">
    <source>
        <dbReference type="SAM" id="MobiDB-lite"/>
    </source>
</evidence>
<evidence type="ECO:0000256" key="7">
    <source>
        <dbReference type="ARBA" id="ARBA00023326"/>
    </source>
</evidence>
<feature type="region of interest" description="Disordered" evidence="10">
    <location>
        <begin position="394"/>
        <end position="416"/>
    </location>
</feature>
<gene>
    <name evidence="12" type="ORF">SYNPS1DRAFT_16111</name>
</gene>
<comment type="similarity">
    <text evidence="2 8 9">Belongs to the glycosyl hydrolase 9 (cellulase E) family.</text>
</comment>
<feature type="active site" evidence="8">
    <location>
        <position position="444"/>
    </location>
</feature>
<evidence type="ECO:0000256" key="4">
    <source>
        <dbReference type="ARBA" id="ARBA00023001"/>
    </source>
</evidence>
<keyword evidence="4 9" id="KW-0136">Cellulose degradation</keyword>
<dbReference type="InterPro" id="IPR033126">
    <property type="entry name" value="Glyco_hydro_9_Asp/Glu_AS"/>
</dbReference>
<dbReference type="PROSITE" id="PS00698">
    <property type="entry name" value="GH9_3"/>
    <property type="match status" value="1"/>
</dbReference>
<reference evidence="13" key="1">
    <citation type="journal article" date="2018" name="Nat. Microbiol.">
        <title>Leveraging single-cell genomics to expand the fungal tree of life.</title>
        <authorList>
            <person name="Ahrendt S.R."/>
            <person name="Quandt C.A."/>
            <person name="Ciobanu D."/>
            <person name="Clum A."/>
            <person name="Salamov A."/>
            <person name="Andreopoulos B."/>
            <person name="Cheng J.F."/>
            <person name="Woyke T."/>
            <person name="Pelin A."/>
            <person name="Henrissat B."/>
            <person name="Reynolds N.K."/>
            <person name="Benny G.L."/>
            <person name="Smith M.E."/>
            <person name="James T.Y."/>
            <person name="Grigoriev I.V."/>
        </authorList>
    </citation>
    <scope>NUCLEOTIDE SEQUENCE [LARGE SCALE GENOMIC DNA]</scope>
    <source>
        <strain evidence="13">Benny S71-1</strain>
    </source>
</reference>
<evidence type="ECO:0000256" key="5">
    <source>
        <dbReference type="ARBA" id="ARBA00023277"/>
    </source>
</evidence>
<evidence type="ECO:0000256" key="2">
    <source>
        <dbReference type="ARBA" id="ARBA00007072"/>
    </source>
</evidence>
<dbReference type="GO" id="GO:0030245">
    <property type="term" value="P:cellulose catabolic process"/>
    <property type="evidence" value="ECO:0007669"/>
    <property type="project" value="UniProtKB-KW"/>
</dbReference>
<organism evidence="12 13">
    <name type="scientific">Syncephalis pseudoplumigaleata</name>
    <dbReference type="NCBI Taxonomy" id="1712513"/>
    <lineage>
        <taxon>Eukaryota</taxon>
        <taxon>Fungi</taxon>
        <taxon>Fungi incertae sedis</taxon>
        <taxon>Zoopagomycota</taxon>
        <taxon>Zoopagomycotina</taxon>
        <taxon>Zoopagomycetes</taxon>
        <taxon>Zoopagales</taxon>
        <taxon>Piptocephalidaceae</taxon>
        <taxon>Syncephalis</taxon>
    </lineage>
</organism>
<name>A0A4P9Z0C4_9FUNG</name>
<evidence type="ECO:0000256" key="6">
    <source>
        <dbReference type="ARBA" id="ARBA00023295"/>
    </source>
</evidence>
<proteinExistence type="inferred from homology"/>
<dbReference type="InterPro" id="IPR001701">
    <property type="entry name" value="Glyco_hydro_9"/>
</dbReference>
<dbReference type="SUPFAM" id="SSF48208">
    <property type="entry name" value="Six-hairpin glycosidases"/>
    <property type="match status" value="1"/>
</dbReference>
<keyword evidence="5 8" id="KW-0119">Carbohydrate metabolism</keyword>
<comment type="catalytic activity">
    <reaction evidence="1 9">
        <text>Endohydrolysis of (1-&gt;4)-beta-D-glucosidic linkages in cellulose, lichenin and cereal beta-D-glucans.</text>
        <dbReference type="EC" id="3.2.1.4"/>
    </reaction>
</comment>
<evidence type="ECO:0000256" key="1">
    <source>
        <dbReference type="ARBA" id="ARBA00000966"/>
    </source>
</evidence>
<accession>A0A4P9Z0C4</accession>
<dbReference type="Gene3D" id="1.50.10.10">
    <property type="match status" value="1"/>
</dbReference>
<evidence type="ECO:0000256" key="9">
    <source>
        <dbReference type="RuleBase" id="RU361166"/>
    </source>
</evidence>
<keyword evidence="13" id="KW-1185">Reference proteome</keyword>
<feature type="active site" evidence="8">
    <location>
        <position position="453"/>
    </location>
</feature>
<evidence type="ECO:0000256" key="3">
    <source>
        <dbReference type="ARBA" id="ARBA00022801"/>
    </source>
</evidence>
<dbReference type="EC" id="3.2.1.4" evidence="9"/>
<keyword evidence="3 8" id="KW-0378">Hydrolase</keyword>
<dbReference type="AlphaFoldDB" id="A0A4P9Z0C4"/>
<evidence type="ECO:0000313" key="13">
    <source>
        <dbReference type="Proteomes" id="UP000278143"/>
    </source>
</evidence>
<dbReference type="EMBL" id="KZ989866">
    <property type="protein sequence ID" value="RKP25141.1"/>
    <property type="molecule type" value="Genomic_DNA"/>
</dbReference>
<feature type="domain" description="Glycoside hydrolase family 9" evidence="11">
    <location>
        <begin position="24"/>
        <end position="466"/>
    </location>
</feature>
<dbReference type="GO" id="GO:0008810">
    <property type="term" value="F:cellulase activity"/>
    <property type="evidence" value="ECO:0007669"/>
    <property type="project" value="UniProtKB-EC"/>
</dbReference>